<dbReference type="FunFam" id="3.40.50.300:FF:000050">
    <property type="entry name" value="DNA repair protein RadA"/>
    <property type="match status" value="1"/>
</dbReference>
<gene>
    <name evidence="11" type="primary">radA</name>
    <name evidence="16" type="ORF">DBT_1797</name>
</gene>
<dbReference type="InterPro" id="IPR003593">
    <property type="entry name" value="AAA+_ATPase"/>
</dbReference>
<dbReference type="Gene3D" id="3.30.230.10">
    <property type="match status" value="1"/>
</dbReference>
<dbReference type="InterPro" id="IPR014721">
    <property type="entry name" value="Ribsml_uS5_D2-typ_fold_subgr"/>
</dbReference>
<evidence type="ECO:0000256" key="6">
    <source>
        <dbReference type="ARBA" id="ARBA00022833"/>
    </source>
</evidence>
<accession>A0A1B9F461</accession>
<dbReference type="PATRIC" id="fig|1156395.6.peg.1812"/>
<dbReference type="InterPro" id="IPR007694">
    <property type="entry name" value="DNA_helicase_DnaB-like_C"/>
</dbReference>
<keyword evidence="1 11" id="KW-0479">Metal-binding</keyword>
<evidence type="ECO:0000256" key="1">
    <source>
        <dbReference type="ARBA" id="ARBA00022723"/>
    </source>
</evidence>
<evidence type="ECO:0000256" key="10">
    <source>
        <dbReference type="ARBA" id="ARBA00023204"/>
    </source>
</evidence>
<evidence type="ECO:0000256" key="2">
    <source>
        <dbReference type="ARBA" id="ARBA00022741"/>
    </source>
</evidence>
<dbReference type="Pfam" id="PF18073">
    <property type="entry name" value="Zn_ribbon_LapB"/>
    <property type="match status" value="1"/>
</dbReference>
<dbReference type="GO" id="GO:0003678">
    <property type="term" value="F:DNA helicase activity"/>
    <property type="evidence" value="ECO:0007669"/>
    <property type="project" value="InterPro"/>
</dbReference>
<dbReference type="GO" id="GO:0008270">
    <property type="term" value="F:zinc ion binding"/>
    <property type="evidence" value="ECO:0007669"/>
    <property type="project" value="UniProtKB-KW"/>
</dbReference>
<keyword evidence="5" id="KW-0378">Hydrolase</keyword>
<feature type="region of interest" description="Lon-protease-like" evidence="11">
    <location>
        <begin position="356"/>
        <end position="458"/>
    </location>
</feature>
<dbReference type="SUPFAM" id="SSF52540">
    <property type="entry name" value="P-loop containing nucleoside triphosphate hydrolases"/>
    <property type="match status" value="1"/>
</dbReference>
<sequence length="458" mass="50152">MKRALTTSVFICSQCGHEESRWLGRCPDCGSWNTFEEVLKNRTKKGAAHGPRSRSTANPVQLKTVEAEDDITRLKTGSIELDRVLGGGFVPGSLILIGGEPGIGKSTLLLQVLFRLASMGLKVLYVSGEESPGQIRMRAQRLQSDVPEGLWLLAETDILQVEKAIFELSPDFIVIDSIQTMISPDIQSAPGTVSQVREASRRLMEIAKGGGAPVAIVGHVTKEGVIAGPRVLEHMVDTVLLFEGQRTENFRLLRTVKNRFGATHEVGVFEMTESGLRDVPNPSEFFLSLRPSSVPGSVIVPVMQGTRPILVEIQALVSHSYLAVPRRTTIGIDSNRLALMLAILEKRLDMPFFDKDVFVNVVGGMKIQETATDLALCLSLVSSLRDQPLPNDLIVFGEVGLSGEIRPVSFWDLRINEAQRLGFSKAVIPFVDMLREDKTQENLVGVTGLRDAIEVAFA</sequence>
<keyword evidence="17" id="KW-1185">Reference proteome</keyword>
<dbReference type="InterPro" id="IPR020568">
    <property type="entry name" value="Ribosomal_Su5_D2-typ_SF"/>
</dbReference>
<dbReference type="InterPro" id="IPR027417">
    <property type="entry name" value="P-loop_NTPase"/>
</dbReference>
<dbReference type="GO" id="GO:0140664">
    <property type="term" value="F:ATP-dependent DNA damage sensor activity"/>
    <property type="evidence" value="ECO:0007669"/>
    <property type="project" value="InterPro"/>
</dbReference>
<feature type="short sequence motif" description="RadA KNRFG motif" evidence="11">
    <location>
        <begin position="257"/>
        <end position="261"/>
    </location>
</feature>
<comment type="domain">
    <text evidence="11">The middle region has homology to RecA with ATPase motifs including the RadA KNRFG motif, while the C-terminus is homologous to Lon protease.</text>
</comment>
<dbReference type="SMART" id="SM00382">
    <property type="entry name" value="AAA"/>
    <property type="match status" value="1"/>
</dbReference>
<name>A0A1B9F461_9BACT</name>
<dbReference type="GO" id="GO:0006260">
    <property type="term" value="P:DNA replication"/>
    <property type="evidence" value="ECO:0007669"/>
    <property type="project" value="InterPro"/>
</dbReference>
<dbReference type="HAMAP" id="MF_01498">
    <property type="entry name" value="RadA_bact"/>
    <property type="match status" value="1"/>
</dbReference>
<evidence type="ECO:0000256" key="3">
    <source>
        <dbReference type="ARBA" id="ARBA00022763"/>
    </source>
</evidence>
<evidence type="ECO:0000256" key="13">
    <source>
        <dbReference type="RuleBase" id="RU003555"/>
    </source>
</evidence>
<dbReference type="EMBL" id="MAGO01000009">
    <property type="protein sequence ID" value="OCC14737.1"/>
    <property type="molecule type" value="Genomic_DNA"/>
</dbReference>
<dbReference type="PROSITE" id="PS50162">
    <property type="entry name" value="RECA_2"/>
    <property type="match status" value="1"/>
</dbReference>
<keyword evidence="4 13" id="KW-0863">Zinc-finger</keyword>
<evidence type="ECO:0000256" key="4">
    <source>
        <dbReference type="ARBA" id="ARBA00022771"/>
    </source>
</evidence>
<comment type="caution">
    <text evidence="16">The sequence shown here is derived from an EMBL/GenBank/DDBJ whole genome shotgun (WGS) entry which is preliminary data.</text>
</comment>
<dbReference type="STRING" id="1156395.DBT_1797"/>
<dbReference type="PANTHER" id="PTHR32472:SF10">
    <property type="entry name" value="DNA REPAIR PROTEIN RADA-LIKE PROTEIN"/>
    <property type="match status" value="1"/>
</dbReference>
<dbReference type="AlphaFoldDB" id="A0A1B9F461"/>
<evidence type="ECO:0000256" key="9">
    <source>
        <dbReference type="ARBA" id="ARBA00023125"/>
    </source>
</evidence>
<dbReference type="SUPFAM" id="SSF54211">
    <property type="entry name" value="Ribosomal protein S5 domain 2-like"/>
    <property type="match status" value="1"/>
</dbReference>
<evidence type="ECO:0000259" key="14">
    <source>
        <dbReference type="PROSITE" id="PS50162"/>
    </source>
</evidence>
<reference evidence="16 17" key="1">
    <citation type="submission" date="2016-06" db="EMBL/GenBank/DDBJ databases">
        <title>Respiratory ammonification of nitrate coupled to the oxidation of elemental sulfur in deep-sea autotrophic thermophilic bacteria.</title>
        <authorList>
            <person name="Slobodkina G.B."/>
            <person name="Mardanov A.V."/>
            <person name="Ravin N.V."/>
            <person name="Frolova A.A."/>
            <person name="Viryasiv M.B."/>
            <person name="Chernyh N.A."/>
            <person name="Bonch-Osmolovskaya E.A."/>
            <person name="Slobodkin A.I."/>
        </authorList>
    </citation>
    <scope>NUCLEOTIDE SEQUENCE [LARGE SCALE GENOMIC DNA]</scope>
    <source>
        <strain evidence="16 17">S69</strain>
    </source>
</reference>
<dbReference type="GO" id="GO:0016787">
    <property type="term" value="F:hydrolase activity"/>
    <property type="evidence" value="ECO:0007669"/>
    <property type="project" value="UniProtKB-KW"/>
</dbReference>
<dbReference type="PRINTS" id="PR01874">
    <property type="entry name" value="DNAREPAIRADA"/>
</dbReference>
<keyword evidence="3 11" id="KW-0227">DNA damage</keyword>
<dbReference type="PROSITE" id="PS51199">
    <property type="entry name" value="SF4_HELICASE"/>
    <property type="match status" value="1"/>
</dbReference>
<dbReference type="InterPro" id="IPR020588">
    <property type="entry name" value="RecA_ATP-bd"/>
</dbReference>
<keyword evidence="7 11" id="KW-0067">ATP-binding</keyword>
<dbReference type="Pfam" id="PF13541">
    <property type="entry name" value="ChlI"/>
    <property type="match status" value="1"/>
</dbReference>
<evidence type="ECO:0000256" key="12">
    <source>
        <dbReference type="NCBIfam" id="TIGR00416"/>
    </source>
</evidence>
<dbReference type="Pfam" id="PF13481">
    <property type="entry name" value="AAA_25"/>
    <property type="match status" value="1"/>
</dbReference>
<dbReference type="GO" id="GO:0003684">
    <property type="term" value="F:damaged DNA binding"/>
    <property type="evidence" value="ECO:0007669"/>
    <property type="project" value="InterPro"/>
</dbReference>
<dbReference type="GO" id="GO:0005524">
    <property type="term" value="F:ATP binding"/>
    <property type="evidence" value="ECO:0007669"/>
    <property type="project" value="UniProtKB-UniRule"/>
</dbReference>
<dbReference type="Gene3D" id="3.40.50.300">
    <property type="entry name" value="P-loop containing nucleotide triphosphate hydrolases"/>
    <property type="match status" value="1"/>
</dbReference>
<dbReference type="CDD" id="cd01121">
    <property type="entry name" value="RadA_SMS_N"/>
    <property type="match status" value="1"/>
</dbReference>
<evidence type="ECO:0000259" key="15">
    <source>
        <dbReference type="PROSITE" id="PS51199"/>
    </source>
</evidence>
<dbReference type="RefSeq" id="WP_067619192.1">
    <property type="nucleotide sequence ID" value="NZ_MAGO01000009.1"/>
</dbReference>
<comment type="similarity">
    <text evidence="11 13">Belongs to the RecA family. RadA subfamily.</text>
</comment>
<keyword evidence="8 11" id="KW-0346">Stress response</keyword>
<evidence type="ECO:0000256" key="5">
    <source>
        <dbReference type="ARBA" id="ARBA00022801"/>
    </source>
</evidence>
<comment type="function">
    <text evidence="13">DNA-dependent ATPase involved in processing of recombination intermediates, plays a role in repairing DNA breaks. Stimulates the branch migration of RecA-mediated strand transfer reactions, allowing the 3' invading strand to extend heteroduplex DNA faster. Binds ssDNA in the presence of ADP but not other nucleotides, has ATPase activity that is stimulated by ssDNA and various branched DNA structures, but inhibited by SSB. Does not have RecA's homology-searching function.</text>
</comment>
<dbReference type="InterPro" id="IPR041166">
    <property type="entry name" value="Rubredoxin_2"/>
</dbReference>
<proteinExistence type="inferred from homology"/>
<comment type="function">
    <text evidence="11">Plays a role in repairing double-strand DNA breaks, probably involving stabilizing or processing branched DNA or blocked replication forks.</text>
</comment>
<protein>
    <recommendedName>
        <fullName evidence="11 12">DNA repair protein RadA</fullName>
    </recommendedName>
</protein>
<dbReference type="Proteomes" id="UP000093080">
    <property type="component" value="Unassembled WGS sequence"/>
</dbReference>
<evidence type="ECO:0000313" key="16">
    <source>
        <dbReference type="EMBL" id="OCC14737.1"/>
    </source>
</evidence>
<feature type="domain" description="RecA family profile 1" evidence="14">
    <location>
        <begin position="70"/>
        <end position="220"/>
    </location>
</feature>
<dbReference type="GO" id="GO:0005829">
    <property type="term" value="C:cytosol"/>
    <property type="evidence" value="ECO:0007669"/>
    <property type="project" value="TreeGrafter"/>
</dbReference>
<dbReference type="InterPro" id="IPR004504">
    <property type="entry name" value="DNA_repair_RadA"/>
</dbReference>
<keyword evidence="2 11" id="KW-0547">Nucleotide-binding</keyword>
<evidence type="ECO:0000256" key="8">
    <source>
        <dbReference type="ARBA" id="ARBA00023016"/>
    </source>
</evidence>
<feature type="domain" description="SF4 helicase" evidence="15">
    <location>
        <begin position="67"/>
        <end position="189"/>
    </location>
</feature>
<organism evidence="16 17">
    <name type="scientific">Dissulfuribacter thermophilus</name>
    <dbReference type="NCBI Taxonomy" id="1156395"/>
    <lineage>
        <taxon>Bacteria</taxon>
        <taxon>Pseudomonadati</taxon>
        <taxon>Thermodesulfobacteriota</taxon>
        <taxon>Dissulfuribacteria</taxon>
        <taxon>Dissulfuribacterales</taxon>
        <taxon>Dissulfuribacteraceae</taxon>
        <taxon>Dissulfuribacter</taxon>
    </lineage>
</organism>
<feature type="binding site" evidence="11">
    <location>
        <begin position="99"/>
        <end position="106"/>
    </location>
    <ligand>
        <name>ATP</name>
        <dbReference type="ChEBI" id="CHEBI:30616"/>
    </ligand>
</feature>
<keyword evidence="6 13" id="KW-0862">Zinc</keyword>
<keyword evidence="9 11" id="KW-0238">DNA-binding</keyword>
<dbReference type="OrthoDB" id="9803906at2"/>
<evidence type="ECO:0000313" key="17">
    <source>
        <dbReference type="Proteomes" id="UP000093080"/>
    </source>
</evidence>
<dbReference type="NCBIfam" id="TIGR00416">
    <property type="entry name" value="sms"/>
    <property type="match status" value="1"/>
</dbReference>
<dbReference type="PANTHER" id="PTHR32472">
    <property type="entry name" value="DNA REPAIR PROTEIN RADA"/>
    <property type="match status" value="1"/>
</dbReference>
<keyword evidence="10 11" id="KW-0234">DNA repair</keyword>
<dbReference type="GO" id="GO:0000725">
    <property type="term" value="P:recombinational repair"/>
    <property type="evidence" value="ECO:0007669"/>
    <property type="project" value="UniProtKB-UniRule"/>
</dbReference>
<evidence type="ECO:0000256" key="11">
    <source>
        <dbReference type="HAMAP-Rule" id="MF_01498"/>
    </source>
</evidence>
<evidence type="ECO:0000256" key="7">
    <source>
        <dbReference type="ARBA" id="ARBA00022840"/>
    </source>
</evidence>